<evidence type="ECO:0000313" key="2">
    <source>
        <dbReference type="Proteomes" id="UP000307841"/>
    </source>
</evidence>
<dbReference type="RefSeq" id="WP_137030637.1">
    <property type="nucleotide sequence ID" value="NZ_SZNK01000001.1"/>
</dbReference>
<evidence type="ECO:0000313" key="1">
    <source>
        <dbReference type="EMBL" id="TKI57193.1"/>
    </source>
</evidence>
<accession>A0A4V5TIZ0</accession>
<dbReference type="Gene3D" id="3.40.960.10">
    <property type="entry name" value="VSR Endonuclease"/>
    <property type="match status" value="1"/>
</dbReference>
<dbReference type="AlphaFoldDB" id="A0A4V5TIZ0"/>
<organism evidence="1 2">
    <name type="scientific">Brevibacillus antibioticus</name>
    <dbReference type="NCBI Taxonomy" id="2570228"/>
    <lineage>
        <taxon>Bacteria</taxon>
        <taxon>Bacillati</taxon>
        <taxon>Bacillota</taxon>
        <taxon>Bacilli</taxon>
        <taxon>Bacillales</taxon>
        <taxon>Paenibacillaceae</taxon>
        <taxon>Brevibacillus</taxon>
    </lineage>
</organism>
<gene>
    <name evidence="1" type="ORF">E8L90_17975</name>
</gene>
<comment type="caution">
    <text evidence="1">The sequence shown here is derived from an EMBL/GenBank/DDBJ whole genome shotgun (WGS) entry which is preliminary data.</text>
</comment>
<keyword evidence="1" id="KW-0808">Transferase</keyword>
<keyword evidence="1" id="KW-0418">Kinase</keyword>
<keyword evidence="2" id="KW-1185">Reference proteome</keyword>
<name>A0A4V5TIZ0_9BACL</name>
<sequence length="298" mass="34706">MGNQKYISTTALSKLLHVSTSDLFSYLQEIGWMERVENAWTLTNIGTDKGGQYKSDSLRGTWVVWPDTIIRELESMRSSKTTDTKYLNATVLSQILKVSKLRINPILSELGWLKRDRKGWILTNLGESIGGKQLEYEKTGIPYVTWPESILNNKSLIETFKQINGEFLDERDETTNEVDTSFRDKFPAKHRAADGHVVRSKAEMLIDNWLYMSEIVHAYERKLPIEEDVYCDFYLPVGKVYIEYWGLENDSKYIERKKSKLEIYQKYGFNLIELTDIDIQNLDDVLPRKLLKFGIQAY</sequence>
<dbReference type="Proteomes" id="UP000307841">
    <property type="component" value="Unassembled WGS sequence"/>
</dbReference>
<dbReference type="OrthoDB" id="5500241at2"/>
<dbReference type="GO" id="GO:0016301">
    <property type="term" value="F:kinase activity"/>
    <property type="evidence" value="ECO:0007669"/>
    <property type="project" value="UniProtKB-KW"/>
</dbReference>
<protein>
    <submittedName>
        <fullName evidence="1">Glycerol kinase</fullName>
    </submittedName>
</protein>
<proteinExistence type="predicted"/>
<reference evidence="1 2" key="1">
    <citation type="submission" date="2019-04" db="EMBL/GenBank/DDBJ databases">
        <title>Whole genome sequencing of Brevibacillus sp. TGS2-1.</title>
        <authorList>
            <person name="Choi A."/>
        </authorList>
    </citation>
    <scope>NUCLEOTIDE SEQUENCE [LARGE SCALE GENOMIC DNA]</scope>
    <source>
        <strain evidence="1 2">TGS2-1</strain>
    </source>
</reference>
<dbReference type="EMBL" id="SZNK01000001">
    <property type="protein sequence ID" value="TKI57193.1"/>
    <property type="molecule type" value="Genomic_DNA"/>
</dbReference>